<dbReference type="GO" id="GO:0000062">
    <property type="term" value="F:fatty-acyl-CoA binding"/>
    <property type="evidence" value="ECO:0007669"/>
    <property type="project" value="InterPro"/>
</dbReference>
<reference evidence="4" key="2">
    <citation type="submission" date="2020-11" db="EMBL/GenBank/DDBJ databases">
        <authorList>
            <consortium name="DOE Joint Genome Institute"/>
            <person name="Kuo A."/>
            <person name="Miyauchi S."/>
            <person name="Kiss E."/>
            <person name="Drula E."/>
            <person name="Kohler A."/>
            <person name="Sanchez-Garcia M."/>
            <person name="Andreopoulos B."/>
            <person name="Barry K.W."/>
            <person name="Bonito G."/>
            <person name="Buee M."/>
            <person name="Carver A."/>
            <person name="Chen C."/>
            <person name="Cichocki N."/>
            <person name="Clum A."/>
            <person name="Culley D."/>
            <person name="Crous P.W."/>
            <person name="Fauchery L."/>
            <person name="Girlanda M."/>
            <person name="Hayes R."/>
            <person name="Keri Z."/>
            <person name="Labutti K."/>
            <person name="Lipzen A."/>
            <person name="Lombard V."/>
            <person name="Magnuson J."/>
            <person name="Maillard F."/>
            <person name="Morin E."/>
            <person name="Murat C."/>
            <person name="Nolan M."/>
            <person name="Ohm R."/>
            <person name="Pangilinan J."/>
            <person name="Pereira M."/>
            <person name="Perotto S."/>
            <person name="Peter M."/>
            <person name="Riley R."/>
            <person name="Sitrit Y."/>
            <person name="Stielow B."/>
            <person name="Szollosi G."/>
            <person name="Zifcakova L."/>
            <person name="Stursova M."/>
            <person name="Spatafora J.W."/>
            <person name="Tedersoo L."/>
            <person name="Vaario L.-M."/>
            <person name="Yamada A."/>
            <person name="Yan M."/>
            <person name="Wang P."/>
            <person name="Xu J."/>
            <person name="Bruns T."/>
            <person name="Baldrian P."/>
            <person name="Vilgalys R."/>
            <person name="Henrissat B."/>
            <person name="Grigoriev I.V."/>
            <person name="Hibbett D."/>
            <person name="Nagy L.G."/>
            <person name="Martin F.M."/>
        </authorList>
    </citation>
    <scope>NUCLEOTIDE SEQUENCE</scope>
    <source>
        <strain evidence="4">UH-Tt-Lm1</strain>
    </source>
</reference>
<dbReference type="SUPFAM" id="SSF47027">
    <property type="entry name" value="Acyl-CoA binding protein"/>
    <property type="match status" value="1"/>
</dbReference>
<dbReference type="PANTHER" id="PTHR23310">
    <property type="entry name" value="ACYL-COA-BINDING PROTEIN, ACBP"/>
    <property type="match status" value="1"/>
</dbReference>
<dbReference type="InterPro" id="IPR035984">
    <property type="entry name" value="Acyl-CoA-binding_sf"/>
</dbReference>
<feature type="domain" description="ACB" evidence="3">
    <location>
        <begin position="3"/>
        <end position="92"/>
    </location>
</feature>
<comment type="similarity">
    <text evidence="1">Belongs to the ACBP family.</text>
</comment>
<gene>
    <name evidence="4" type="ORF">BJ322DRAFT_1091044</name>
</gene>
<dbReference type="PRINTS" id="PR00689">
    <property type="entry name" value="ACOABINDINGP"/>
</dbReference>
<dbReference type="OrthoDB" id="346910at2759"/>
<dbReference type="InterPro" id="IPR014352">
    <property type="entry name" value="FERM/acyl-CoA-bd_prot_sf"/>
</dbReference>
<sequence length="103" mass="11533">MSTQAKFDRAVAIVQGLPKDGPVKPSQDEQLAFYKYYKQATIGDVNIQRPGLLDFAGKAKWDAWDSVKGTSKEAAQEAYVAKLLEVLERTDGDEAKKWIEELK</sequence>
<organism evidence="4 5">
    <name type="scientific">Thelephora terrestris</name>
    <dbReference type="NCBI Taxonomy" id="56493"/>
    <lineage>
        <taxon>Eukaryota</taxon>
        <taxon>Fungi</taxon>
        <taxon>Dikarya</taxon>
        <taxon>Basidiomycota</taxon>
        <taxon>Agaricomycotina</taxon>
        <taxon>Agaricomycetes</taxon>
        <taxon>Thelephorales</taxon>
        <taxon>Thelephoraceae</taxon>
        <taxon>Thelephora</taxon>
    </lineage>
</organism>
<evidence type="ECO:0000313" key="4">
    <source>
        <dbReference type="EMBL" id="KAF9779021.1"/>
    </source>
</evidence>
<dbReference type="EMBL" id="WIUZ02000021">
    <property type="protein sequence ID" value="KAF9779021.1"/>
    <property type="molecule type" value="Genomic_DNA"/>
</dbReference>
<accession>A0A9P6H4Y0</accession>
<name>A0A9P6H4Y0_9AGAM</name>
<evidence type="ECO:0000259" key="3">
    <source>
        <dbReference type="PROSITE" id="PS51228"/>
    </source>
</evidence>
<protein>
    <submittedName>
        <fullName evidence="4">Acbp from Moniliophthora Perniciosa</fullName>
    </submittedName>
</protein>
<dbReference type="PROSITE" id="PS51228">
    <property type="entry name" value="ACB_2"/>
    <property type="match status" value="1"/>
</dbReference>
<dbReference type="Gene3D" id="1.20.80.10">
    <property type="match status" value="1"/>
</dbReference>
<evidence type="ECO:0000313" key="5">
    <source>
        <dbReference type="Proteomes" id="UP000736335"/>
    </source>
</evidence>
<keyword evidence="5" id="KW-1185">Reference proteome</keyword>
<comment type="caution">
    <text evidence="4">The sequence shown here is derived from an EMBL/GenBank/DDBJ whole genome shotgun (WGS) entry which is preliminary data.</text>
</comment>
<dbReference type="PANTHER" id="PTHR23310:SF62">
    <property type="entry name" value="ACYL-COA BINDING PROTEIN 1, ISOFORM A"/>
    <property type="match status" value="1"/>
</dbReference>
<dbReference type="InterPro" id="IPR000582">
    <property type="entry name" value="Acyl-CoA-binding_protein"/>
</dbReference>
<reference evidence="4" key="1">
    <citation type="journal article" date="2020" name="Nat. Commun.">
        <title>Large-scale genome sequencing of mycorrhizal fungi provides insights into the early evolution of symbiotic traits.</title>
        <authorList>
            <person name="Miyauchi S."/>
            <person name="Kiss E."/>
            <person name="Kuo A."/>
            <person name="Drula E."/>
            <person name="Kohler A."/>
            <person name="Sanchez-Garcia M."/>
            <person name="Morin E."/>
            <person name="Andreopoulos B."/>
            <person name="Barry K.W."/>
            <person name="Bonito G."/>
            <person name="Buee M."/>
            <person name="Carver A."/>
            <person name="Chen C."/>
            <person name="Cichocki N."/>
            <person name="Clum A."/>
            <person name="Culley D."/>
            <person name="Crous P.W."/>
            <person name="Fauchery L."/>
            <person name="Girlanda M."/>
            <person name="Hayes R.D."/>
            <person name="Keri Z."/>
            <person name="LaButti K."/>
            <person name="Lipzen A."/>
            <person name="Lombard V."/>
            <person name="Magnuson J."/>
            <person name="Maillard F."/>
            <person name="Murat C."/>
            <person name="Nolan M."/>
            <person name="Ohm R.A."/>
            <person name="Pangilinan J."/>
            <person name="Pereira M.F."/>
            <person name="Perotto S."/>
            <person name="Peter M."/>
            <person name="Pfister S."/>
            <person name="Riley R."/>
            <person name="Sitrit Y."/>
            <person name="Stielow J.B."/>
            <person name="Szollosi G."/>
            <person name="Zifcakova L."/>
            <person name="Stursova M."/>
            <person name="Spatafora J.W."/>
            <person name="Tedersoo L."/>
            <person name="Vaario L.M."/>
            <person name="Yamada A."/>
            <person name="Yan M."/>
            <person name="Wang P."/>
            <person name="Xu J."/>
            <person name="Bruns T."/>
            <person name="Baldrian P."/>
            <person name="Vilgalys R."/>
            <person name="Dunand C."/>
            <person name="Henrissat B."/>
            <person name="Grigoriev I.V."/>
            <person name="Hibbett D."/>
            <person name="Nagy L.G."/>
            <person name="Martin F.M."/>
        </authorList>
    </citation>
    <scope>NUCLEOTIDE SEQUENCE</scope>
    <source>
        <strain evidence="4">UH-Tt-Lm1</strain>
    </source>
</reference>
<dbReference type="FunFam" id="1.20.80.10:FF:000010">
    <property type="entry name" value="Acyl-CoA-binding domain-containing protein 5"/>
    <property type="match status" value="1"/>
</dbReference>
<keyword evidence="2" id="KW-0446">Lipid-binding</keyword>
<dbReference type="Proteomes" id="UP000736335">
    <property type="component" value="Unassembled WGS sequence"/>
</dbReference>
<dbReference type="AlphaFoldDB" id="A0A9P6H4Y0"/>
<evidence type="ECO:0000256" key="1">
    <source>
        <dbReference type="ARBA" id="ARBA00005567"/>
    </source>
</evidence>
<evidence type="ECO:0000256" key="2">
    <source>
        <dbReference type="ARBA" id="ARBA00023121"/>
    </source>
</evidence>
<proteinExistence type="inferred from homology"/>
<dbReference type="GO" id="GO:0006631">
    <property type="term" value="P:fatty acid metabolic process"/>
    <property type="evidence" value="ECO:0007669"/>
    <property type="project" value="TreeGrafter"/>
</dbReference>
<dbReference type="Pfam" id="PF00887">
    <property type="entry name" value="ACBP"/>
    <property type="match status" value="1"/>
</dbReference>